<dbReference type="Gene3D" id="3.30.70.270">
    <property type="match status" value="1"/>
</dbReference>
<evidence type="ECO:0000313" key="5">
    <source>
        <dbReference type="EMBL" id="MFC0251750.1"/>
    </source>
</evidence>
<proteinExistence type="predicted"/>
<dbReference type="NCBIfam" id="TIGR00229">
    <property type="entry name" value="sensory_box"/>
    <property type="match status" value="1"/>
</dbReference>
<dbReference type="EC" id="2.7.7.65" evidence="1"/>
<dbReference type="SUPFAM" id="SSF55785">
    <property type="entry name" value="PYP-like sensor domain (PAS domain)"/>
    <property type="match status" value="1"/>
</dbReference>
<dbReference type="Proteomes" id="UP001589773">
    <property type="component" value="Unassembled WGS sequence"/>
</dbReference>
<dbReference type="CDD" id="cd00130">
    <property type="entry name" value="PAS"/>
    <property type="match status" value="1"/>
</dbReference>
<dbReference type="EMBL" id="JBHLWP010000009">
    <property type="protein sequence ID" value="MFC0251750.1"/>
    <property type="molecule type" value="Genomic_DNA"/>
</dbReference>
<dbReference type="InterPro" id="IPR000014">
    <property type="entry name" value="PAS"/>
</dbReference>
<evidence type="ECO:0000259" key="4">
    <source>
        <dbReference type="PROSITE" id="PS50887"/>
    </source>
</evidence>
<accession>A0ABV6FFD9</accession>
<keyword evidence="5" id="KW-0548">Nucleotidyltransferase</keyword>
<evidence type="ECO:0000256" key="1">
    <source>
        <dbReference type="ARBA" id="ARBA00012528"/>
    </source>
</evidence>
<dbReference type="RefSeq" id="WP_379678587.1">
    <property type="nucleotide sequence ID" value="NZ_JBHLWP010000009.1"/>
</dbReference>
<dbReference type="InterPro" id="IPR000160">
    <property type="entry name" value="GGDEF_dom"/>
</dbReference>
<evidence type="ECO:0000313" key="6">
    <source>
        <dbReference type="Proteomes" id="UP001589773"/>
    </source>
</evidence>
<dbReference type="Gene3D" id="3.30.450.20">
    <property type="entry name" value="PAS domain"/>
    <property type="match status" value="1"/>
</dbReference>
<dbReference type="InterPro" id="IPR029787">
    <property type="entry name" value="Nucleotide_cyclase"/>
</dbReference>
<gene>
    <name evidence="5" type="ORF">ACFFJK_07595</name>
</gene>
<evidence type="ECO:0000256" key="2">
    <source>
        <dbReference type="ARBA" id="ARBA00034247"/>
    </source>
</evidence>
<dbReference type="Pfam" id="PF00990">
    <property type="entry name" value="GGDEF"/>
    <property type="match status" value="1"/>
</dbReference>
<comment type="caution">
    <text evidence="5">The sequence shown here is derived from an EMBL/GenBank/DDBJ whole genome shotgun (WGS) entry which is preliminary data.</text>
</comment>
<dbReference type="CDD" id="cd01949">
    <property type="entry name" value="GGDEF"/>
    <property type="match status" value="1"/>
</dbReference>
<sequence length="454" mass="49331">MSDLEQLRAEHEALIQFLYLAPVGLAQADLDGAIVMMNPIAAQLLMPLSHDGSLDNLFTALEGVAPELRHLSSRFDKPSGKICDGLHVHLNAGGTGKKIPQILAITLLKLDGRRMMAVIDDVTLQVRRERQLRQNDAWLNAILTGITDYALVGLDAQGAVTDWNPSIGRVTGFGAEIVGRPYSVFYPRDAMTPERVLDRLHDADKDGWSLDEGTRARADGSSFWGSAMIAPLPDRADGDGRAGEPDGPAYCLILRDITDKREASECRRREAYGDYLTGLANRRAFFEAAEQELARSRFVPRSTAVIVVDADHFKAINDRYGHPGGDAVLQHLAAILAETFREVDTVARIGGEEFAVLLPSTDLARAEMVARRLRGVVASQVVQFDDAGIRYTLSAGVACLEPAEGPDGGIDLLLKRADQALYAAKRAGRNRVMCWRPESTDPAPPGEEGGKNAA</sequence>
<dbReference type="PANTHER" id="PTHR45138">
    <property type="entry name" value="REGULATORY COMPONENTS OF SENSORY TRANSDUCTION SYSTEM"/>
    <property type="match status" value="1"/>
</dbReference>
<keyword evidence="5" id="KW-0808">Transferase</keyword>
<dbReference type="SMART" id="SM00267">
    <property type="entry name" value="GGDEF"/>
    <property type="match status" value="1"/>
</dbReference>
<dbReference type="PROSITE" id="PS50887">
    <property type="entry name" value="GGDEF"/>
    <property type="match status" value="1"/>
</dbReference>
<dbReference type="NCBIfam" id="TIGR00254">
    <property type="entry name" value="GGDEF"/>
    <property type="match status" value="1"/>
</dbReference>
<organism evidence="5 6">
    <name type="scientific">Massilia consociata</name>
    <dbReference type="NCBI Taxonomy" id="760117"/>
    <lineage>
        <taxon>Bacteria</taxon>
        <taxon>Pseudomonadati</taxon>
        <taxon>Pseudomonadota</taxon>
        <taxon>Betaproteobacteria</taxon>
        <taxon>Burkholderiales</taxon>
        <taxon>Oxalobacteraceae</taxon>
        <taxon>Telluria group</taxon>
        <taxon>Massilia</taxon>
    </lineage>
</organism>
<protein>
    <recommendedName>
        <fullName evidence="1">diguanylate cyclase</fullName>
        <ecNumber evidence="1">2.7.7.65</ecNumber>
    </recommendedName>
</protein>
<feature type="region of interest" description="Disordered" evidence="3">
    <location>
        <begin position="435"/>
        <end position="454"/>
    </location>
</feature>
<reference evidence="5 6" key="1">
    <citation type="submission" date="2024-09" db="EMBL/GenBank/DDBJ databases">
        <authorList>
            <person name="Sun Q."/>
            <person name="Mori K."/>
        </authorList>
    </citation>
    <scope>NUCLEOTIDE SEQUENCE [LARGE SCALE GENOMIC DNA]</scope>
    <source>
        <strain evidence="5 6">CCM 7792</strain>
    </source>
</reference>
<name>A0ABV6FFD9_9BURK</name>
<dbReference type="PANTHER" id="PTHR45138:SF9">
    <property type="entry name" value="DIGUANYLATE CYCLASE DGCM-RELATED"/>
    <property type="match status" value="1"/>
</dbReference>
<dbReference type="SUPFAM" id="SSF55073">
    <property type="entry name" value="Nucleotide cyclase"/>
    <property type="match status" value="1"/>
</dbReference>
<dbReference type="GO" id="GO:0052621">
    <property type="term" value="F:diguanylate cyclase activity"/>
    <property type="evidence" value="ECO:0007669"/>
    <property type="project" value="UniProtKB-EC"/>
</dbReference>
<dbReference type="InterPro" id="IPR043128">
    <property type="entry name" value="Rev_trsase/Diguanyl_cyclase"/>
</dbReference>
<dbReference type="InterPro" id="IPR050469">
    <property type="entry name" value="Diguanylate_Cyclase"/>
</dbReference>
<keyword evidence="6" id="KW-1185">Reference proteome</keyword>
<evidence type="ECO:0000256" key="3">
    <source>
        <dbReference type="SAM" id="MobiDB-lite"/>
    </source>
</evidence>
<feature type="domain" description="GGDEF" evidence="4">
    <location>
        <begin position="301"/>
        <end position="437"/>
    </location>
</feature>
<dbReference type="InterPro" id="IPR035965">
    <property type="entry name" value="PAS-like_dom_sf"/>
</dbReference>
<comment type="catalytic activity">
    <reaction evidence="2">
        <text>2 GTP = 3',3'-c-di-GMP + 2 diphosphate</text>
        <dbReference type="Rhea" id="RHEA:24898"/>
        <dbReference type="ChEBI" id="CHEBI:33019"/>
        <dbReference type="ChEBI" id="CHEBI:37565"/>
        <dbReference type="ChEBI" id="CHEBI:58805"/>
        <dbReference type="EC" id="2.7.7.65"/>
    </reaction>
</comment>